<dbReference type="RefSeq" id="WP_315880149.1">
    <property type="nucleotide sequence ID" value="NZ_JAWCTQ010000036.1"/>
</dbReference>
<dbReference type="EMBL" id="JAWCTQ010000036">
    <property type="protein sequence ID" value="MDT9685102.1"/>
    <property type="molecule type" value="Genomic_DNA"/>
</dbReference>
<accession>A0ABU3QRS7</accession>
<proteinExistence type="predicted"/>
<name>A0ABU3QRS7_9ACTN</name>
<evidence type="ECO:0000313" key="3">
    <source>
        <dbReference type="Proteomes" id="UP001250181"/>
    </source>
</evidence>
<reference evidence="2 3" key="1">
    <citation type="submission" date="2023-09" db="EMBL/GenBank/DDBJ databases">
        <title>Streptomyces sp. nov.: A antagonism against Alternaria gaisen Producing Streptochlin, Isolated from Tamarix root soil.</title>
        <authorList>
            <person name="Chen Y."/>
        </authorList>
    </citation>
    <scope>NUCLEOTIDE SEQUENCE [LARGE SCALE GENOMIC DNA]</scope>
    <source>
        <strain evidence="2 3">TRM76323</strain>
    </source>
</reference>
<dbReference type="Proteomes" id="UP001250181">
    <property type="component" value="Unassembled WGS sequence"/>
</dbReference>
<protein>
    <submittedName>
        <fullName evidence="2">Uncharacterized protein</fullName>
    </submittedName>
</protein>
<gene>
    <name evidence="2" type="ORF">RND61_24020</name>
</gene>
<feature type="region of interest" description="Disordered" evidence="1">
    <location>
        <begin position="26"/>
        <end position="79"/>
    </location>
</feature>
<organism evidence="2 3">
    <name type="scientific">Streptomyces tamarix</name>
    <dbReference type="NCBI Taxonomy" id="3078565"/>
    <lineage>
        <taxon>Bacteria</taxon>
        <taxon>Bacillati</taxon>
        <taxon>Actinomycetota</taxon>
        <taxon>Actinomycetes</taxon>
        <taxon>Kitasatosporales</taxon>
        <taxon>Streptomycetaceae</taxon>
        <taxon>Streptomyces</taxon>
    </lineage>
</organism>
<evidence type="ECO:0000256" key="1">
    <source>
        <dbReference type="SAM" id="MobiDB-lite"/>
    </source>
</evidence>
<comment type="caution">
    <text evidence="2">The sequence shown here is derived from an EMBL/GenBank/DDBJ whole genome shotgun (WGS) entry which is preliminary data.</text>
</comment>
<keyword evidence="3" id="KW-1185">Reference proteome</keyword>
<evidence type="ECO:0000313" key="2">
    <source>
        <dbReference type="EMBL" id="MDT9685102.1"/>
    </source>
</evidence>
<sequence length="79" mass="7403">MTGTPTRIGERHVAAVLAMGGGLMLGPAPAARAGSSGGRGLPARASDAGRPAGPVTAAGHTAADLTAPAPPGGAPRGTR</sequence>